<evidence type="ECO:0000313" key="1">
    <source>
        <dbReference type="EMBL" id="KAI9916622.1"/>
    </source>
</evidence>
<dbReference type="EMBL" id="CM047581">
    <property type="protein sequence ID" value="KAI9916622.1"/>
    <property type="molecule type" value="Genomic_DNA"/>
</dbReference>
<evidence type="ECO:0000313" key="2">
    <source>
        <dbReference type="Proteomes" id="UP001163321"/>
    </source>
</evidence>
<proteinExistence type="predicted"/>
<organism evidence="1 2">
    <name type="scientific">Peronosclerospora sorghi</name>
    <dbReference type="NCBI Taxonomy" id="230839"/>
    <lineage>
        <taxon>Eukaryota</taxon>
        <taxon>Sar</taxon>
        <taxon>Stramenopiles</taxon>
        <taxon>Oomycota</taxon>
        <taxon>Peronosporomycetes</taxon>
        <taxon>Peronosporales</taxon>
        <taxon>Peronosporaceae</taxon>
        <taxon>Peronosclerospora</taxon>
    </lineage>
</organism>
<dbReference type="Proteomes" id="UP001163321">
    <property type="component" value="Chromosome 2"/>
</dbReference>
<comment type="caution">
    <text evidence="1">The sequence shown here is derived from an EMBL/GenBank/DDBJ whole genome shotgun (WGS) entry which is preliminary data.</text>
</comment>
<keyword evidence="2" id="KW-1185">Reference proteome</keyword>
<protein>
    <submittedName>
        <fullName evidence="1">Uncharacterized protein</fullName>
    </submittedName>
</protein>
<reference evidence="1 2" key="1">
    <citation type="journal article" date="2022" name="bioRxiv">
        <title>The genome of the oomycete Peronosclerospora sorghi, a cosmopolitan pathogen of maize and sorghum, is inflated with dispersed pseudogenes.</title>
        <authorList>
            <person name="Fletcher K."/>
            <person name="Martin F."/>
            <person name="Isakeit T."/>
            <person name="Cavanaugh K."/>
            <person name="Magill C."/>
            <person name="Michelmore R."/>
        </authorList>
    </citation>
    <scope>NUCLEOTIDE SEQUENCE [LARGE SCALE GENOMIC DNA]</scope>
    <source>
        <strain evidence="1">P6</strain>
    </source>
</reference>
<sequence>MQRKRAYVYLDVRTVEYIILSPPSAPSIFTYSASGYTILRIYSASPLVPCSNITYLIMSSCARECDIQLPMGEHVVG</sequence>
<name>A0ACC0WDI3_9STRA</name>
<gene>
    <name evidence="1" type="ORF">PsorP6_017066</name>
</gene>
<accession>A0ACC0WDI3</accession>